<organism evidence="2 3">
    <name type="scientific">Tothia fuscella</name>
    <dbReference type="NCBI Taxonomy" id="1048955"/>
    <lineage>
        <taxon>Eukaryota</taxon>
        <taxon>Fungi</taxon>
        <taxon>Dikarya</taxon>
        <taxon>Ascomycota</taxon>
        <taxon>Pezizomycotina</taxon>
        <taxon>Dothideomycetes</taxon>
        <taxon>Pleosporomycetidae</taxon>
        <taxon>Venturiales</taxon>
        <taxon>Cylindrosympodiaceae</taxon>
        <taxon>Tothia</taxon>
    </lineage>
</organism>
<sequence>MHAKPISLYSFAGAERILTSPLHIHAWNEKYRVPKLSEFTSYLHNLPVLPWNLQPNPKRMHILSRPQNKFNTTQIGTEYKYGMRVRTKVNEREYIQFFVGKMEYPPKRVGGWVTVMSAAHKYGQGRIGKWIEVEEKDYPVREGKSYGWDMKCDGCGHGHWIECSALSEEVEKKGEGKVEMNGNGNGARDLDDEDED</sequence>
<name>A0A9P4NIV6_9PEZI</name>
<gene>
    <name evidence="2" type="ORF">EJ08DRAFT_664280</name>
</gene>
<comment type="caution">
    <text evidence="2">The sequence shown here is derived from an EMBL/GenBank/DDBJ whole genome shotgun (WGS) entry which is preliminary data.</text>
</comment>
<evidence type="ECO:0000313" key="3">
    <source>
        <dbReference type="Proteomes" id="UP000800235"/>
    </source>
</evidence>
<dbReference type="AlphaFoldDB" id="A0A9P4NIV6"/>
<accession>A0A9P4NIV6</accession>
<feature type="region of interest" description="Disordered" evidence="1">
    <location>
        <begin position="173"/>
        <end position="196"/>
    </location>
</feature>
<dbReference type="Proteomes" id="UP000800235">
    <property type="component" value="Unassembled WGS sequence"/>
</dbReference>
<dbReference type="EMBL" id="MU007080">
    <property type="protein sequence ID" value="KAF2423560.1"/>
    <property type="molecule type" value="Genomic_DNA"/>
</dbReference>
<protein>
    <submittedName>
        <fullName evidence="2">Uncharacterized protein</fullName>
    </submittedName>
</protein>
<evidence type="ECO:0000256" key="1">
    <source>
        <dbReference type="SAM" id="MobiDB-lite"/>
    </source>
</evidence>
<evidence type="ECO:0000313" key="2">
    <source>
        <dbReference type="EMBL" id="KAF2423560.1"/>
    </source>
</evidence>
<proteinExistence type="predicted"/>
<reference evidence="2" key="1">
    <citation type="journal article" date="2020" name="Stud. Mycol.">
        <title>101 Dothideomycetes genomes: a test case for predicting lifestyles and emergence of pathogens.</title>
        <authorList>
            <person name="Haridas S."/>
            <person name="Albert R."/>
            <person name="Binder M."/>
            <person name="Bloem J."/>
            <person name="Labutti K."/>
            <person name="Salamov A."/>
            <person name="Andreopoulos B."/>
            <person name="Baker S."/>
            <person name="Barry K."/>
            <person name="Bills G."/>
            <person name="Bluhm B."/>
            <person name="Cannon C."/>
            <person name="Castanera R."/>
            <person name="Culley D."/>
            <person name="Daum C."/>
            <person name="Ezra D."/>
            <person name="Gonzalez J."/>
            <person name="Henrissat B."/>
            <person name="Kuo A."/>
            <person name="Liang C."/>
            <person name="Lipzen A."/>
            <person name="Lutzoni F."/>
            <person name="Magnuson J."/>
            <person name="Mondo S."/>
            <person name="Nolan M."/>
            <person name="Ohm R."/>
            <person name="Pangilinan J."/>
            <person name="Park H.-J."/>
            <person name="Ramirez L."/>
            <person name="Alfaro M."/>
            <person name="Sun H."/>
            <person name="Tritt A."/>
            <person name="Yoshinaga Y."/>
            <person name="Zwiers L.-H."/>
            <person name="Turgeon B."/>
            <person name="Goodwin S."/>
            <person name="Spatafora J."/>
            <person name="Crous P."/>
            <person name="Grigoriev I."/>
        </authorList>
    </citation>
    <scope>NUCLEOTIDE SEQUENCE</scope>
    <source>
        <strain evidence="2">CBS 130266</strain>
    </source>
</reference>
<keyword evidence="3" id="KW-1185">Reference proteome</keyword>